<feature type="compositionally biased region" description="Acidic residues" evidence="1">
    <location>
        <begin position="268"/>
        <end position="286"/>
    </location>
</feature>
<organism evidence="2 3">
    <name type="scientific">Sphingomonas kyeonggiensis</name>
    <dbReference type="NCBI Taxonomy" id="1268553"/>
    <lineage>
        <taxon>Bacteria</taxon>
        <taxon>Pseudomonadati</taxon>
        <taxon>Pseudomonadota</taxon>
        <taxon>Alphaproteobacteria</taxon>
        <taxon>Sphingomonadales</taxon>
        <taxon>Sphingomonadaceae</taxon>
        <taxon>Sphingomonas</taxon>
    </lineage>
</organism>
<feature type="region of interest" description="Disordered" evidence="1">
    <location>
        <begin position="256"/>
        <end position="306"/>
    </location>
</feature>
<keyword evidence="2" id="KW-0238">DNA-binding</keyword>
<dbReference type="GO" id="GO:0003677">
    <property type="term" value="F:DNA binding"/>
    <property type="evidence" value="ECO:0007669"/>
    <property type="project" value="UniProtKB-KW"/>
</dbReference>
<evidence type="ECO:0000313" key="2">
    <source>
        <dbReference type="EMBL" id="MBB4840719.1"/>
    </source>
</evidence>
<dbReference type="EMBL" id="JACHLN010000003">
    <property type="protein sequence ID" value="MBB4840719.1"/>
    <property type="molecule type" value="Genomic_DNA"/>
</dbReference>
<sequence>MAGEFGRQRWSGAVREAFLRGLAAHGSVRRACRETGMSVAGAYGVRKRDPDFARLWARAVARSGEARAARLADAGRKAERRDGMFGNYRKRRDGWTEVRVRIFLRALSETGCVRDACARARISSNSAYRMRQRDAKFAEAWARALDRALPTLEQAAWERAVMGWDEVVWKDGVEVSRKRRFSDALLRFLINHAGAGQPHRKLSEKELIAQARAAAYAAGGYFELRATSEETDAAIMRKLDAIDRARAREAADAAEKAAAEAAARGDGFGEDDDEDWDADDVGEDGGEDTRAEWVPKTFGQPRITGM</sequence>
<proteinExistence type="predicted"/>
<evidence type="ECO:0000313" key="3">
    <source>
        <dbReference type="Proteomes" id="UP000575241"/>
    </source>
</evidence>
<protein>
    <submittedName>
        <fullName evidence="2">Molybdenum-dependent DNA-binding transcriptional regulator ModE</fullName>
    </submittedName>
</protein>
<accession>A0A7W7K463</accession>
<dbReference type="RefSeq" id="WP_184169156.1">
    <property type="nucleotide sequence ID" value="NZ_JACHLN010000003.1"/>
</dbReference>
<dbReference type="Proteomes" id="UP000575241">
    <property type="component" value="Unassembled WGS sequence"/>
</dbReference>
<reference evidence="2 3" key="1">
    <citation type="submission" date="2020-08" db="EMBL/GenBank/DDBJ databases">
        <title>Functional genomics of gut bacteria from endangered species of beetles.</title>
        <authorList>
            <person name="Carlos-Shanley C."/>
        </authorList>
    </citation>
    <scope>NUCLEOTIDE SEQUENCE [LARGE SCALE GENOMIC DNA]</scope>
    <source>
        <strain evidence="2 3">S00224</strain>
    </source>
</reference>
<dbReference type="AlphaFoldDB" id="A0A7W7K463"/>
<keyword evidence="3" id="KW-1185">Reference proteome</keyword>
<comment type="caution">
    <text evidence="2">The sequence shown here is derived from an EMBL/GenBank/DDBJ whole genome shotgun (WGS) entry which is preliminary data.</text>
</comment>
<name>A0A7W7K463_9SPHN</name>
<evidence type="ECO:0000256" key="1">
    <source>
        <dbReference type="SAM" id="MobiDB-lite"/>
    </source>
</evidence>
<gene>
    <name evidence="2" type="ORF">HNP52_003811</name>
</gene>